<dbReference type="Pfam" id="PF00355">
    <property type="entry name" value="Rieske"/>
    <property type="match status" value="1"/>
</dbReference>
<name>A0A6M2BPD6_9GAMM</name>
<dbReference type="InterPro" id="IPR017941">
    <property type="entry name" value="Rieske_2Fe-2S"/>
</dbReference>
<evidence type="ECO:0000256" key="4">
    <source>
        <dbReference type="ARBA" id="ARBA00023002"/>
    </source>
</evidence>
<keyword evidence="7" id="KW-0520">NAD</keyword>
<evidence type="ECO:0000313" key="9">
    <source>
        <dbReference type="EMBL" id="NGY04338.1"/>
    </source>
</evidence>
<keyword evidence="2" id="KW-0001">2Fe-2S</keyword>
<comment type="caution">
    <text evidence="9">The sequence shown here is derived from an EMBL/GenBank/DDBJ whole genome shotgun (WGS) entry which is preliminary data.</text>
</comment>
<protein>
    <submittedName>
        <fullName evidence="9">Aromatic ring-hydroxylating dioxygenase subunit alpha</fullName>
    </submittedName>
</protein>
<evidence type="ECO:0000256" key="2">
    <source>
        <dbReference type="ARBA" id="ARBA00022714"/>
    </source>
</evidence>
<keyword evidence="5" id="KW-0408">Iron</keyword>
<dbReference type="Gene3D" id="2.102.10.10">
    <property type="entry name" value="Rieske [2Fe-2S] iron-sulphur domain"/>
    <property type="match status" value="1"/>
</dbReference>
<dbReference type="SUPFAM" id="SSF50022">
    <property type="entry name" value="ISP domain"/>
    <property type="match status" value="1"/>
</dbReference>
<keyword evidence="10" id="KW-1185">Reference proteome</keyword>
<keyword evidence="9" id="KW-0223">Dioxygenase</keyword>
<gene>
    <name evidence="9" type="ORF">G7Y85_06150</name>
</gene>
<dbReference type="Proteomes" id="UP000472676">
    <property type="component" value="Unassembled WGS sequence"/>
</dbReference>
<comment type="cofactor">
    <cofactor evidence="1">
        <name>Fe cation</name>
        <dbReference type="ChEBI" id="CHEBI:24875"/>
    </cofactor>
</comment>
<evidence type="ECO:0000313" key="10">
    <source>
        <dbReference type="Proteomes" id="UP000472676"/>
    </source>
</evidence>
<accession>A0A6M2BPD6</accession>
<dbReference type="PANTHER" id="PTHR43756:SF5">
    <property type="entry name" value="CHOLINE MONOOXYGENASE, CHLOROPLASTIC"/>
    <property type="match status" value="1"/>
</dbReference>
<dbReference type="PROSITE" id="PS51296">
    <property type="entry name" value="RIESKE"/>
    <property type="match status" value="1"/>
</dbReference>
<dbReference type="PRINTS" id="PR00090">
    <property type="entry name" value="RNGDIOXGNASE"/>
</dbReference>
<feature type="domain" description="Rieske" evidence="8">
    <location>
        <begin position="57"/>
        <end position="166"/>
    </location>
</feature>
<dbReference type="AlphaFoldDB" id="A0A6M2BPD6"/>
<reference evidence="9 10" key="1">
    <citation type="journal article" date="2014" name="Int. J. Syst. Evol. Microbiol.">
        <title>Solimonas terrae sp. nov., isolated from soil.</title>
        <authorList>
            <person name="Kim S.J."/>
            <person name="Moon J.Y."/>
            <person name="Weon H.Y."/>
            <person name="Ahn J.H."/>
            <person name="Chen W.M."/>
            <person name="Kwon S.W."/>
        </authorList>
    </citation>
    <scope>NUCLEOTIDE SEQUENCE [LARGE SCALE GENOMIC DNA]</scope>
    <source>
        <strain evidence="9 10">KIS83-12</strain>
    </source>
</reference>
<evidence type="ECO:0000256" key="3">
    <source>
        <dbReference type="ARBA" id="ARBA00022723"/>
    </source>
</evidence>
<dbReference type="PANTHER" id="PTHR43756">
    <property type="entry name" value="CHOLINE MONOOXYGENASE, CHLOROPLASTIC"/>
    <property type="match status" value="1"/>
</dbReference>
<evidence type="ECO:0000259" key="8">
    <source>
        <dbReference type="PROSITE" id="PS51296"/>
    </source>
</evidence>
<keyword evidence="6" id="KW-0411">Iron-sulfur</keyword>
<dbReference type="InterPro" id="IPR015881">
    <property type="entry name" value="ARHD_Rieske_2Fe_2S"/>
</dbReference>
<evidence type="ECO:0000256" key="6">
    <source>
        <dbReference type="ARBA" id="ARBA00023014"/>
    </source>
</evidence>
<dbReference type="SUPFAM" id="SSF55961">
    <property type="entry name" value="Bet v1-like"/>
    <property type="match status" value="1"/>
</dbReference>
<sequence length="388" mass="44227">MNSNLDIEVDADVVSQLIEHLRRDTTDLAADDLFVPVSHFVDAQRARAEIALMKRLPLLVAHCSELPSPGDFVTREILGLPLIISRQSDGGVRAYLNMCRHRGGRVEQDAAGNKRVFMCRYHGWSYERDGGGLRHVPYETSFGSIEREQSRLIAFRCEERHGLVYVDLANDATRTLADWFGPQVDAQIAPWRLQDSRIVIDKSFTMDINWKLVMDGAIDIIHPRFLHQNGVGKLIETNVGVFREYGRHGKHFGARTKLRTMAKDGSALDGGSRYIGSNLVLYPNSMMIGAPEHVEFWTVWPALDRATRCTVQIRFLVRSDILDEQIEKRVHKSWEILEQAATQEDWPMERWIQQNAQAWPQGSFRYGRSELACAHLHRQLARDLDGAA</sequence>
<organism evidence="9 10">
    <name type="scientific">Solimonas terrae</name>
    <dbReference type="NCBI Taxonomy" id="1396819"/>
    <lineage>
        <taxon>Bacteria</taxon>
        <taxon>Pseudomonadati</taxon>
        <taxon>Pseudomonadota</taxon>
        <taxon>Gammaproteobacteria</taxon>
        <taxon>Nevskiales</taxon>
        <taxon>Nevskiaceae</taxon>
        <taxon>Solimonas</taxon>
    </lineage>
</organism>
<dbReference type="InterPro" id="IPR036922">
    <property type="entry name" value="Rieske_2Fe-2S_sf"/>
</dbReference>
<dbReference type="GO" id="GO:0051537">
    <property type="term" value="F:2 iron, 2 sulfur cluster binding"/>
    <property type="evidence" value="ECO:0007669"/>
    <property type="project" value="UniProtKB-KW"/>
</dbReference>
<proteinExistence type="predicted"/>
<dbReference type="InterPro" id="IPR015879">
    <property type="entry name" value="Ring_hydroxy_dOase_asu_C_dom"/>
</dbReference>
<dbReference type="PROSITE" id="PS00570">
    <property type="entry name" value="RING_HYDROXYL_ALPHA"/>
    <property type="match status" value="1"/>
</dbReference>
<dbReference type="GO" id="GO:0051213">
    <property type="term" value="F:dioxygenase activity"/>
    <property type="evidence" value="ECO:0007669"/>
    <property type="project" value="UniProtKB-KW"/>
</dbReference>
<keyword evidence="4" id="KW-0560">Oxidoreductase</keyword>
<dbReference type="RefSeq" id="WP_166253529.1">
    <property type="nucleotide sequence ID" value="NZ_JAAMOW010000003.1"/>
</dbReference>
<evidence type="ECO:0000256" key="7">
    <source>
        <dbReference type="ARBA" id="ARBA00023027"/>
    </source>
</evidence>
<dbReference type="Gene3D" id="3.90.380.10">
    <property type="entry name" value="Naphthalene 1,2-dioxygenase Alpha Subunit, Chain A, domain 1"/>
    <property type="match status" value="2"/>
</dbReference>
<evidence type="ECO:0000256" key="1">
    <source>
        <dbReference type="ARBA" id="ARBA00001962"/>
    </source>
</evidence>
<dbReference type="Pfam" id="PF00848">
    <property type="entry name" value="Ring_hydroxyl_A"/>
    <property type="match status" value="1"/>
</dbReference>
<evidence type="ECO:0000256" key="5">
    <source>
        <dbReference type="ARBA" id="ARBA00023004"/>
    </source>
</evidence>
<dbReference type="CDD" id="cd03469">
    <property type="entry name" value="Rieske_RO_Alpha_N"/>
    <property type="match status" value="1"/>
</dbReference>
<keyword evidence="3" id="KW-0479">Metal-binding</keyword>
<dbReference type="GO" id="GO:0005506">
    <property type="term" value="F:iron ion binding"/>
    <property type="evidence" value="ECO:0007669"/>
    <property type="project" value="InterPro"/>
</dbReference>
<dbReference type="EMBL" id="JAAMOW010000003">
    <property type="protein sequence ID" value="NGY04338.1"/>
    <property type="molecule type" value="Genomic_DNA"/>
</dbReference>
<dbReference type="InterPro" id="IPR001663">
    <property type="entry name" value="Rng_hydr_dOase-A"/>
</dbReference>